<dbReference type="OrthoDB" id="1427281at2759"/>
<dbReference type="STRING" id="157652.A0A371GRE4"/>
<reference evidence="1" key="1">
    <citation type="submission" date="2018-05" db="EMBL/GenBank/DDBJ databases">
        <title>Draft genome of Mucuna pruriens seed.</title>
        <authorList>
            <person name="Nnadi N.E."/>
            <person name="Vos R."/>
            <person name="Hasami M.H."/>
            <person name="Devisetty U.K."/>
            <person name="Aguiy J.C."/>
        </authorList>
    </citation>
    <scope>NUCLEOTIDE SEQUENCE [LARGE SCALE GENOMIC DNA]</scope>
    <source>
        <strain evidence="1">JCA_2017</strain>
    </source>
</reference>
<dbReference type="Proteomes" id="UP000257109">
    <property type="component" value="Unassembled WGS sequence"/>
</dbReference>
<protein>
    <recommendedName>
        <fullName evidence="3">DUF4371 domain-containing protein</fullName>
    </recommendedName>
</protein>
<evidence type="ECO:0008006" key="3">
    <source>
        <dbReference type="Google" id="ProtNLM"/>
    </source>
</evidence>
<comment type="caution">
    <text evidence="1">The sequence shown here is derived from an EMBL/GenBank/DDBJ whole genome shotgun (WGS) entry which is preliminary data.</text>
</comment>
<proteinExistence type="predicted"/>
<accession>A0A371GRE4</accession>
<name>A0A371GRE4_MUCPR</name>
<organism evidence="1 2">
    <name type="scientific">Mucuna pruriens</name>
    <name type="common">Velvet bean</name>
    <name type="synonym">Dolichos pruriens</name>
    <dbReference type="NCBI Taxonomy" id="157652"/>
    <lineage>
        <taxon>Eukaryota</taxon>
        <taxon>Viridiplantae</taxon>
        <taxon>Streptophyta</taxon>
        <taxon>Embryophyta</taxon>
        <taxon>Tracheophyta</taxon>
        <taxon>Spermatophyta</taxon>
        <taxon>Magnoliopsida</taxon>
        <taxon>eudicotyledons</taxon>
        <taxon>Gunneridae</taxon>
        <taxon>Pentapetalae</taxon>
        <taxon>rosids</taxon>
        <taxon>fabids</taxon>
        <taxon>Fabales</taxon>
        <taxon>Fabaceae</taxon>
        <taxon>Papilionoideae</taxon>
        <taxon>50 kb inversion clade</taxon>
        <taxon>NPAAA clade</taxon>
        <taxon>indigoferoid/millettioid clade</taxon>
        <taxon>Phaseoleae</taxon>
        <taxon>Mucuna</taxon>
    </lineage>
</organism>
<dbReference type="PANTHER" id="PTHR45749:SF35">
    <property type="entry name" value="AC-LIKE TRANSPOSASE-RELATED"/>
    <property type="match status" value="1"/>
</dbReference>
<gene>
    <name evidence="1" type="ORF">CR513_24667</name>
</gene>
<evidence type="ECO:0000313" key="1">
    <source>
        <dbReference type="EMBL" id="RDX93128.1"/>
    </source>
</evidence>
<feature type="non-terminal residue" evidence="1">
    <location>
        <position position="1"/>
    </location>
</feature>
<dbReference type="AlphaFoldDB" id="A0A371GRE4"/>
<dbReference type="EMBL" id="QJKJ01004697">
    <property type="protein sequence ID" value="RDX93128.1"/>
    <property type="molecule type" value="Genomic_DNA"/>
</dbReference>
<evidence type="ECO:0000313" key="2">
    <source>
        <dbReference type="Proteomes" id="UP000257109"/>
    </source>
</evidence>
<keyword evidence="2" id="KW-1185">Reference proteome</keyword>
<dbReference type="PANTHER" id="PTHR45749">
    <property type="match status" value="1"/>
</dbReference>
<sequence length="96" mass="11642">MNIWNELRERLDKHKTIHKKLATDDYERVKGLEIIVKCLTKHNLTFRGSNEKLYQDSNCNFWRLIEMLVEFDVIMQDHVNCIQNHEIHSHYLGYKV</sequence>